<dbReference type="GO" id="GO:0031177">
    <property type="term" value="F:phosphopantetheine binding"/>
    <property type="evidence" value="ECO:0007669"/>
    <property type="project" value="InterPro"/>
</dbReference>
<dbReference type="SMART" id="SM00823">
    <property type="entry name" value="PKS_PP"/>
    <property type="match status" value="4"/>
</dbReference>
<feature type="domain" description="Carrier" evidence="15">
    <location>
        <begin position="1415"/>
        <end position="1490"/>
    </location>
</feature>
<dbReference type="EC" id="2.3.1.94" evidence="13"/>
<dbReference type="InterPro" id="IPR006162">
    <property type="entry name" value="Ppantetheine_attach_site"/>
</dbReference>
<dbReference type="PANTHER" id="PTHR43775">
    <property type="entry name" value="FATTY ACID SYNTHASE"/>
    <property type="match status" value="1"/>
</dbReference>
<evidence type="ECO:0000256" key="7">
    <source>
        <dbReference type="ARBA" id="ARBA00023268"/>
    </source>
</evidence>
<dbReference type="SMART" id="SM00827">
    <property type="entry name" value="PKS_AT"/>
    <property type="match status" value="4"/>
</dbReference>
<dbReference type="InterPro" id="IPR014030">
    <property type="entry name" value="Ketoacyl_synth_N"/>
</dbReference>
<proteinExistence type="predicted"/>
<dbReference type="FunFam" id="1.10.1200.10:FF:000007">
    <property type="entry name" value="Probable polyketide synthase pks17"/>
    <property type="match status" value="1"/>
</dbReference>
<dbReference type="InterPro" id="IPR014043">
    <property type="entry name" value="Acyl_transferase_dom"/>
</dbReference>
<feature type="domain" description="Carrier" evidence="15">
    <location>
        <begin position="5770"/>
        <end position="5852"/>
    </location>
</feature>
<evidence type="ECO:0000313" key="18">
    <source>
        <dbReference type="Proteomes" id="UP000294911"/>
    </source>
</evidence>
<keyword evidence="7" id="KW-0511">Multifunctional enzyme</keyword>
<organism evidence="17 18">
    <name type="scientific">Tamaricihabitans halophyticus</name>
    <dbReference type="NCBI Taxonomy" id="1262583"/>
    <lineage>
        <taxon>Bacteria</taxon>
        <taxon>Bacillati</taxon>
        <taxon>Actinomycetota</taxon>
        <taxon>Actinomycetes</taxon>
        <taxon>Pseudonocardiales</taxon>
        <taxon>Pseudonocardiaceae</taxon>
        <taxon>Tamaricihabitans</taxon>
    </lineage>
</organism>
<gene>
    <name evidence="17" type="ORF">EV191_11815</name>
</gene>
<evidence type="ECO:0000256" key="14">
    <source>
        <dbReference type="SAM" id="MobiDB-lite"/>
    </source>
</evidence>
<dbReference type="GO" id="GO:0004312">
    <property type="term" value="F:fatty acid synthase activity"/>
    <property type="evidence" value="ECO:0007669"/>
    <property type="project" value="TreeGrafter"/>
</dbReference>
<dbReference type="InterPro" id="IPR001227">
    <property type="entry name" value="Ac_transferase_dom_sf"/>
</dbReference>
<dbReference type="EMBL" id="SLXQ01000018">
    <property type="protein sequence ID" value="TCP45033.1"/>
    <property type="molecule type" value="Genomic_DNA"/>
</dbReference>
<evidence type="ECO:0000313" key="17">
    <source>
        <dbReference type="EMBL" id="TCP45033.1"/>
    </source>
</evidence>
<dbReference type="InterPro" id="IPR041618">
    <property type="entry name" value="PKS_DE"/>
</dbReference>
<dbReference type="Pfam" id="PF18369">
    <property type="entry name" value="PKS_DE"/>
    <property type="match status" value="2"/>
</dbReference>
<dbReference type="InterPro" id="IPR032821">
    <property type="entry name" value="PKS_assoc"/>
</dbReference>
<dbReference type="InterPro" id="IPR020806">
    <property type="entry name" value="PKS_PP-bd"/>
</dbReference>
<evidence type="ECO:0000256" key="10">
    <source>
        <dbReference type="ARBA" id="ARBA00060158"/>
    </source>
</evidence>
<evidence type="ECO:0000256" key="6">
    <source>
        <dbReference type="ARBA" id="ARBA00023194"/>
    </source>
</evidence>
<comment type="pathway">
    <text evidence="11">Antibiotic biosynthesis; erythromycin biosynthesis.</text>
</comment>
<evidence type="ECO:0000256" key="12">
    <source>
        <dbReference type="ARBA" id="ARBA00063272"/>
    </source>
</evidence>
<dbReference type="InterPro" id="IPR013968">
    <property type="entry name" value="PKS_KR"/>
</dbReference>
<comment type="subunit">
    <text evidence="12">Homodimer. Erythronolide synthase is composed of EryAI, EryAII and EryAIII multimodular (2 modules) polypeptides each coding for a functional synthase subunit which participates in 2 of the six FAS-like elongation steps required for formation of the polyketide. Module 1, 2, 3, 4, 5, and 6 participating in biosynthesis steps 1, 2, 3, 4, 5, and 6, respectively.</text>
</comment>
<evidence type="ECO:0000256" key="1">
    <source>
        <dbReference type="ARBA" id="ARBA00001957"/>
    </source>
</evidence>
<dbReference type="OrthoDB" id="9778690at2"/>
<feature type="domain" description="Carrier" evidence="15">
    <location>
        <begin position="4269"/>
        <end position="4344"/>
    </location>
</feature>
<dbReference type="Pfam" id="PF08659">
    <property type="entry name" value="KR"/>
    <property type="match status" value="4"/>
</dbReference>
<comment type="function">
    <text evidence="10">Involved in the biosynthesis of antibiotic erythromycin via the biosynthesis of its aglycone precursor, 6-deoxyerythronolide B (6-dEB).</text>
</comment>
<evidence type="ECO:0000256" key="9">
    <source>
        <dbReference type="ARBA" id="ARBA00052442"/>
    </source>
</evidence>
<feature type="domain" description="Ketosynthase family 3 (KS3)" evidence="16">
    <location>
        <begin position="2878"/>
        <end position="3291"/>
    </location>
</feature>
<dbReference type="PROSITE" id="PS52004">
    <property type="entry name" value="KS3_2"/>
    <property type="match status" value="4"/>
</dbReference>
<dbReference type="SUPFAM" id="SSF51735">
    <property type="entry name" value="NAD(P)-binding Rossmann-fold domains"/>
    <property type="match status" value="8"/>
</dbReference>
<dbReference type="GO" id="GO:0004315">
    <property type="term" value="F:3-oxoacyl-[acyl-carrier-protein] synthase activity"/>
    <property type="evidence" value="ECO:0007669"/>
    <property type="project" value="InterPro"/>
</dbReference>
<feature type="domain" description="Carrier" evidence="15">
    <location>
        <begin position="2788"/>
        <end position="2863"/>
    </location>
</feature>
<dbReference type="InterPro" id="IPR057326">
    <property type="entry name" value="KR_dom"/>
</dbReference>
<name>A0A4R2Q7X4_9PSEU</name>
<dbReference type="SMART" id="SM01294">
    <property type="entry name" value="PKS_PP_betabranch"/>
    <property type="match status" value="4"/>
</dbReference>
<evidence type="ECO:0000256" key="8">
    <source>
        <dbReference type="ARBA" id="ARBA00023315"/>
    </source>
</evidence>
<dbReference type="Gene3D" id="3.40.366.10">
    <property type="entry name" value="Malonyl-Coenzyme A Acyl Carrier Protein, domain 2"/>
    <property type="match status" value="4"/>
</dbReference>
<dbReference type="Gene3D" id="3.30.70.3290">
    <property type="match status" value="4"/>
</dbReference>
<dbReference type="Gene3D" id="3.40.47.10">
    <property type="match status" value="4"/>
</dbReference>
<feature type="domain" description="Ketosynthase family 3 (KS3)" evidence="16">
    <location>
        <begin position="33"/>
        <end position="456"/>
    </location>
</feature>
<dbReference type="SUPFAM" id="SSF55048">
    <property type="entry name" value="Probable ACP-binding domain of malonyl-CoA ACP transacylase"/>
    <property type="match status" value="4"/>
</dbReference>
<dbReference type="GO" id="GO:0047879">
    <property type="term" value="F:erythronolide synthase activity"/>
    <property type="evidence" value="ECO:0007669"/>
    <property type="project" value="UniProtKB-EC"/>
</dbReference>
<feature type="compositionally biased region" description="Acidic residues" evidence="14">
    <location>
        <begin position="458"/>
        <end position="468"/>
    </location>
</feature>
<dbReference type="PANTHER" id="PTHR43775:SF51">
    <property type="entry name" value="INACTIVE PHENOLPHTHIOCEROL SYNTHESIS POLYKETIDE SYNTHASE TYPE I PKS1-RELATED"/>
    <property type="match status" value="1"/>
</dbReference>
<evidence type="ECO:0000256" key="4">
    <source>
        <dbReference type="ARBA" id="ARBA00022679"/>
    </source>
</evidence>
<dbReference type="SMART" id="SM00822">
    <property type="entry name" value="PKS_KR"/>
    <property type="match status" value="4"/>
</dbReference>
<dbReference type="Pfam" id="PF00109">
    <property type="entry name" value="ketoacyl-synt"/>
    <property type="match status" value="4"/>
</dbReference>
<feature type="region of interest" description="Disordered" evidence="14">
    <location>
        <begin position="5898"/>
        <end position="5923"/>
    </location>
</feature>
<keyword evidence="3" id="KW-0597">Phosphoprotein</keyword>
<keyword evidence="5" id="KW-0677">Repeat</keyword>
<dbReference type="Gene3D" id="6.10.140.1830">
    <property type="match status" value="1"/>
</dbReference>
<dbReference type="InterPro" id="IPR016039">
    <property type="entry name" value="Thiolase-like"/>
</dbReference>
<dbReference type="Gene3D" id="1.10.1200.10">
    <property type="entry name" value="ACP-like"/>
    <property type="match status" value="4"/>
</dbReference>
<evidence type="ECO:0000256" key="2">
    <source>
        <dbReference type="ARBA" id="ARBA00022450"/>
    </source>
</evidence>
<dbReference type="SUPFAM" id="SSF52151">
    <property type="entry name" value="FabD/lysophospholipase-like"/>
    <property type="match status" value="4"/>
</dbReference>
<dbReference type="InterPro" id="IPR016036">
    <property type="entry name" value="Malonyl_transacylase_ACP-bd"/>
</dbReference>
<sequence length="5934" mass="620861">MADEEKLRDYLRRAIAEAHESKTRLQEVTSRASEPIAVIGMSCRFPGGADTPEDLWRILADGVDTVTDPPADRGWDTDALQHPDPDHPGTAYTLQGAFLDRAAAFDADFFGISPREAVATDPQQRLMLEIAWEAAERAGIDPRSLHGGDTGTFIGGYDAQYGEALGRQQRLEGHAVTGLSPSVLSGRIAYQLGLEGPSVTIDSACSSSLVAIHLAVQALRRGECGLAYAGGVALLLSPDLFVMFSRQRGMAADGRSKAFADAADGVGWGEGAGMLMLERLSDARRNNHPVLAVVRGSALNSDGASNGLTAPNGPSQQRMISAALADAGLSPREVDAVEAHGTGTTLGDPIEAQALLETYGQDRTEPLYVGSIKSNIGHTQNAGGVAGVIKMILAMRSGVLPPTLHVDMPSTHVDWTAGSVSLLTEARPWPETGRPMRAGVSAFGISGTNAHILLEQAPEEEPATEPDEPVARPEPSVLPIPLSGRTPEVLRAVAARATQLESDSLADVAYSYATTRSDFAHRAVVLAADMTEARTGIAALAAGTPHSTVLTGVADGGRTAALFSGQGAQRIGMGRELYERFPLFAEALDAVLAEFPGLREVMWGTDETALHQTGWAQPALFAVEVALYQLLTSWGVVPDQLAGHSIGELAAAYVAGVFSLPDACQLVGARARLMQQLPEGGAMVAVRATEDEVVPLLADPRLRDGVALAAVNGPESVVLSGTEDAVAEVLAAFPDRKTTRLRVSHAFHSPLMDPMLAEFRQVAEGISYHPPAIPLVSTRTGGPVSEEICSAEYWVSQVRDTVRFADAVTALRAAGTTRFVEVGPDAALCALLPDDVLAVALLRRDRDEERTAITGLARLYVAGLPIRAGLFAGLGARTVELPTYPFQHQDFWPEPVRAASATLTGDSAFWQLVDGNVEAFADALELSSTAAAEVLPALTSWRERQQAAARTDSWRYRVDWTPLRGTTRAELTGHWLLVHPDNELQVSVALAAALRAAGAEVRLLPVACAAEIIASDVDVSTVDVVVSLLALDARAEEGTAAVPAGLAGTVRLLRALDAEVPVWALTTGAVTTGSRDVVSQPLQATLWGLGRVAAIERPAAWAGLVDLPETVDERTMERLIAVLAGEFAPEDQLAVRSWGVFGRRLVRAPSGKPGAPSRTRLRGTVLITGGSGGLGGVVARWAADSGAQRLVLLSRSGCEPPASIDIPVSIVRCDVTDREALASVLDEYRPNAVVHAAGTVLGDGPAAEVTPAQLDELLAAKLAARHLHELTEDLDAFVLFGSAAGVWGSAGMAGYSAGNAYLDALAEHRAAAGLPATSVGWGTWADVGLAAEHRDASRKLDRFGVRELDPAGAIEVLDQVVVEGRPTLVVAEIDWTRFAPSFTARRPSPLLDVLSGPQEPAERVSARPTLPADPDAVLELVRGEIAAVLGHADTEAITPNRALAELGFDSLTAVELRDRLAATVGAALPSTMVFDYPNAGALAAFLTETQDDGTSAETPRATRHTEDPVVIVGMSCRLPGDITSPAELWRMLLAEETGVSAFPTDRGWDLAGLAAKSSTTQGGFLAGAANFDAEFFGISPREAIATDPQQRLLLETTWEAIEAAGIDPTELRGTRTGVFVGGSGQDYLSLLGMSEEETAGHAGIGNAASVLSGRIAYLLGLEGPAVTVDTACSSSLVALHLAARALRDGECDRALVGGVTVMSTANTFVEFSVQGGLAADGLCKAFSDDADGTGWSEGVGALMLTRRSDAERAGYPVLAVVRGSAMNSDGASNGLTAPNGPSQQRVIRAALASAGLSASDVDVVEAHGTGTTLGDPIEAQALLATYGQDREIPLLLGSVKSNLGHTQAAAGVTGVIKAVLALRSGTVPASLHAATPSSHVDWNTGDVELVTTATPWPATGRVRRAGVSAFGVSGTNAHVLLEQATDLVVEHEASRPTLVPWVLSGHTASALADRERQLTTVAAPPAEVGAALVKRAALAHRSVLLSTSDSVVAAARGVAGDPGRLALLFAGQGAQRLGMGRELYERFPVFATAFDDVVDALDARSTGSVREILWGSDEAELTKTGWAQPALFALEVALFRLVESFGVRPSVLAGHSIGEIAAAHVAGVFSLDDACTLVSARARLMQALPDGGAMVAVRAAEDELTLTDGVAIAAVNDSDSVVLSGVADEVLTAVGERKYTRLRVSHAFHSPLMDPMLDEFREAITGIEFGEPTIQLVKDVGSVDYWVNHVRDTVRFADDLAATEADTFLEIGPDATLSALADGIPTLRKDQGEETALLTALARLHVTGVQVNWKALFTGIPPAELPPYPFQHQRYWPTLPTTEQPIASWTYQEVWRPHPELAAAQPAGTAVTIAAADHRWLAVVPPEPDAWTSAVATALGAETVTVHADMDHAELTAALAAAAPTGVLSLLATGSSSTATPFGVTATVRLLRALAETSLDAPLWTLTRAAVATTHGEVPGENQAAVLGLGRTAALEYPVEWGGLLDLPAELTAGALANATAVLASGGAEDQLAVRESGVYVRRLVPAELPSPEHWRPAGTVLITGGTGALGRRIALRLAELGAEHLVLVSRSGHGAPGSAELQAELAETGVQVTLRAADAADREQMAEILAEHPVDAVVHAAGVVHDGIIDGLEDADVEAMFHAKVSAARVLDELTADRDLDAFVLFSSAAGILGKLGQAGYAAANAELCALAARRRAAGRPAIALGWGAWSGDGMAAHLYADLPLLDPEAAVGFLTVAALAAQPALLVLDLTDRRLLAGHRHHPQFAELPDVAEAPPAPVATLRDPAVLLDAVRGAVTHVLGHASSADIDVDRPFRDLGFDSLTAVELRNQLTALTGISLPAGTAFDFPTVRQLTDHLTAQLSGEDTDTAVAAATVDEPIAIIAMACRFPGGVDSPARLWQLLADGVDATGPLPTDRGWDHAELATGAGGFLADVAGFDAGFFGISPREALAMDPQQRLLLETTWEGFERAGIDPAAVRGSRTGVFVGTNGQDYFELLRASPDDTDGHAGTGMATSVLAGRIAYTFGLEGPAMTVDTACSSSLVALHLAAESLRRGECDLAFAGGVTVMSTAGPLTELGRQGALSPDGRCKAFADGADGAGFAEGIGMLLVTRLSVARRAGYPVAAIVKGSAVNQDGASNGLTAPNGPAQQRVINQALANAGLSGSDIDVVEAHGTGTALGDPIEAEAVLNAYGQGRETPLWLGSVKSNLGHTQAAAGVAGVLKIVLAMRHRLIPRTLHVAEPSSHVDWSAGTVSVLGEAVPWGTADRPMRAGVSSFGISGTNAHVVLEEPPPVASTEQPVDPPAVPYLLSARTPAALSDLAERLSDVAEDPVAVAAALGSRTQFSHRAVVLGKDTAELTDGLRALAEERPMSAVVTGEAVPERRVVLVFPGQGAQWAGMGAALLDQEPVFAEAIEECAAALEPYIDWSLHGALRADGDLDRVDVVQPASWAMMIALARLWAAYGVHPDAVIGHSQGEIAAAVLAGSLSIQDAARVVALRSKAIARHLAGRGAMISIAEPVEAVIARLSRFGERASIAAINGPTSVVVSGEPSALAELVAECVESGVRAKTIPVDYASHSVHVEDIRDVLLAELADITPHAAVVPFRSTRTGDWNPTADAEYWYDNLRGTVGLHDAVRALVKAGHDTFIEVSPHPVLTLPIQDSAGPDAAVFGTLRRDDGGADRMLRALAEAHTRGVRVDWPTMPGGASVIGDLPTYPFQRERYWPTAPTPAREPVDGLWAALDDPTTFATDLGLPAELITELAPALRSWRTRQHAESTVNDWRYRAEWRPIADTRAQVPDGTWLLVTTESLAEAAEGTEVVSSFADADVPLRVLRLDEADLDRTALADRLPPPEEIAGVVSVLAAAEEPSTTHPDLALGLALTITLIQAFGDAGWDAPVWALTRGAVSTGDTDPLTNPIQAQVLGVGWTAALEHPHRWGGVIDLPAELDDRAASRLLTSLAGGADADQLAIRATGIHARRVVRAPATGAPRERWSPQGTVLVTGGTGQLGPSVVRWLLDNGAKDIVLTSRAEREAGFDERVELIRCDITDRAALAELITELAETGRPVRTVVHAAAVIELAGLAETTLTDFARVVAPKVSGARNLHELATDAETFLLYSSNAGLWGSGEHAAYVAGNAYLSALAQHRRSADLPATAIHWGKWPDSREVLEQFGSADPFGARRTGLRHLDTELAMTALQRALDDRETALALVDVDWARYYPVFSSGRSTTLFAEIPEVAELAREQASATLTTELVDRLRPVGPAERRQLLLGVVRAEAIAVLGYTSVDALPERTAFREVGFDSVTAIDLRNRLTAATGVPLPATLVFDHPNPLALADYLCDELLGTTELGVEETTGTTRAEESDPIVIVSTACRFPGGVSSAEELWRLVADGVDAVGPAPVDRGWDTPAVGGFLTDIAGFDATFFGISPREALAMDPQQRLLLETTWEAVELAGIDMGTLRGTATGVFFGGSYQEYGEIDADVHSVTGVSPALMSGRVAYLFGLEGPAVTLDTGCSSALTALHLACQSLRSGESSLALAGGVTVMASPVEFGGFGELGALSAEGRCKAFGAGADGMGLSEGVGVLLLERLSDARRNGHPVRAVVRGSAMNQDGASNGLTAPNGPSQQRVIRAALGAAGLSGSDIDVVEAHGTGTALGDPIEAGALLATYGRDRATPLYLGSVKSNIGHAQLASGAASLIKMIESLRHAVLPRTLHAEQPSPHIDWSTGALQLLTENTAWPDMDRPRRAAVSSFGISGTNVHVILEQAEVLPHTEPPTVHTPIPWPLSGHTEEAMRAVAALLADIDQSCPADVGWSLVTGRQDLDHRAVVIPAAGADIDSAEAHTTGLHAVAEGKPAHGVVTGAALPGSAGPVFVFPGQGTQWWGMGVGLLENSPVFRETMTECAEALAPYVDWSLLDVVTGTGDDDLLSRVDVVQPALFAMMVSLAAVWRAHGVEPAAVVGHSQGEIAAAYVAGALSLADAAAIVALRSKALLPLCGRGGMVSLSCGVDRAGELIAPWGSDISVAAVNGPQTVVVAGAATALDELVPACVRAGVRARRIAVDYASHSTQVAEIHAELAEALGRVSAKTADVPFYSTVRGERIDTTILDAEYWYQNLRSAVRFEDAVSALVVAGHHTFIETSPHPVLTAAVGETLEVTGTAGTTVGTLRRDQGGQERLLTSFAEAWVSGVDVDWTSVYGNGRRRIDLPTYPFQRRRYWWERGTTETAAPGDTAFWDLVSAADVESLATALDVDIEVASQVAPGLAAWRDRAAERELVDSWRYQVRWTQLGEPTGGEDGAWLVVLPEGHSTDEWVSSVLAALGDRVRPVVASPLDRAELTARIAAAAEELASADAENQPKGVVSLLGIQTEPASDAADVPVGLLGTLAVIQSMVDVGLAAPLWCLTRCAVSTGEHDPLQNPVQASVWGLGRVAGLELPSSWGGLIDLPETIDDRIAGQLRGVLGGTEDQVAVRPSGAFGRRLTRAPAGQTETIRTTGTMLITGGTGGVGGEVARWAAKHGAEHLLLTSRRGPDAPGASELAEELRAAGTRVTVTACDIADRADVTRLLAAIPDELPLTSVFHAAGGVGQDAEVRQLGTEGLAALFGPKVAGARHLHELTRDLAHFVLFSSGAAVWGSGHQPGYAAANAYLDALAEYRNAQGQPATSVAWGAWGKVGIAARAENDEQLSRRGVLAMDPAHAVTALRLAIEDGAPTCAVSSMDWSRFAPSFTALRSSPLLAELPEVRALTDPIADPVESSTDRHALLARLDELSIAERERELLEIVRAEAGVVLGFAAGDTLPTSRPFRDFGLDSVTAVELRNRLGSVTGLTLPGGVVFDYPTANALATHLCGELYPDVTGEADAADPDAHIRSLLTSIPISRLRQAGVLDLVLSLVPEDGQASEGDAEDDDVAQNGDSLDELDGEDLLRLADEITN</sequence>
<evidence type="ECO:0000256" key="3">
    <source>
        <dbReference type="ARBA" id="ARBA00022553"/>
    </source>
</evidence>
<dbReference type="InterPro" id="IPR050091">
    <property type="entry name" value="PKS_NRPS_Biosynth_Enz"/>
</dbReference>
<dbReference type="Gene3D" id="3.40.50.720">
    <property type="entry name" value="NAD(P)-binding Rossmann-like Domain"/>
    <property type="match status" value="4"/>
</dbReference>
<dbReference type="CDD" id="cd00833">
    <property type="entry name" value="PKS"/>
    <property type="match status" value="4"/>
</dbReference>
<dbReference type="InterPro" id="IPR036291">
    <property type="entry name" value="NAD(P)-bd_dom_sf"/>
</dbReference>
<comment type="caution">
    <text evidence="17">The sequence shown here is derived from an EMBL/GenBank/DDBJ whole genome shotgun (WGS) entry which is preliminary data.</text>
</comment>
<accession>A0A4R2Q7X4</accession>
<dbReference type="Pfam" id="PF02801">
    <property type="entry name" value="Ketoacyl-synt_C"/>
    <property type="match status" value="4"/>
</dbReference>
<dbReference type="InterPro" id="IPR018201">
    <property type="entry name" value="Ketoacyl_synth_AS"/>
</dbReference>
<reference evidence="17 18" key="1">
    <citation type="submission" date="2019-03" db="EMBL/GenBank/DDBJ databases">
        <title>Genomic Encyclopedia of Type Strains, Phase IV (KMG-IV): sequencing the most valuable type-strain genomes for metagenomic binning, comparative biology and taxonomic classification.</title>
        <authorList>
            <person name="Goeker M."/>
        </authorList>
    </citation>
    <scope>NUCLEOTIDE SEQUENCE [LARGE SCALE GENOMIC DNA]</scope>
    <source>
        <strain evidence="17 18">DSM 45765</strain>
    </source>
</reference>
<dbReference type="Pfam" id="PF00550">
    <property type="entry name" value="PP-binding"/>
    <property type="match status" value="4"/>
</dbReference>
<evidence type="ECO:0000259" key="15">
    <source>
        <dbReference type="PROSITE" id="PS50075"/>
    </source>
</evidence>
<keyword evidence="18" id="KW-1185">Reference proteome</keyword>
<dbReference type="InterPro" id="IPR009081">
    <property type="entry name" value="PP-bd_ACP"/>
</dbReference>
<feature type="region of interest" description="Disordered" evidence="14">
    <location>
        <begin position="458"/>
        <end position="483"/>
    </location>
</feature>
<dbReference type="InterPro" id="IPR020841">
    <property type="entry name" value="PKS_Beta-ketoAc_synthase_dom"/>
</dbReference>
<keyword evidence="8" id="KW-0012">Acyltransferase</keyword>
<evidence type="ECO:0000256" key="5">
    <source>
        <dbReference type="ARBA" id="ARBA00022737"/>
    </source>
</evidence>
<evidence type="ECO:0000259" key="16">
    <source>
        <dbReference type="PROSITE" id="PS52004"/>
    </source>
</evidence>
<dbReference type="InterPro" id="IPR015083">
    <property type="entry name" value="NorB/c/GfsB-D-like_docking"/>
</dbReference>
<comment type="cofactor">
    <cofactor evidence="1">
        <name>pantetheine 4'-phosphate</name>
        <dbReference type="ChEBI" id="CHEBI:47942"/>
    </cofactor>
</comment>
<dbReference type="FunFam" id="3.40.366.10:FF:000002">
    <property type="entry name" value="Probable polyketide synthase 2"/>
    <property type="match status" value="2"/>
</dbReference>
<dbReference type="SUPFAM" id="SSF53901">
    <property type="entry name" value="Thiolase-like"/>
    <property type="match status" value="4"/>
</dbReference>
<dbReference type="Pfam" id="PF00698">
    <property type="entry name" value="Acyl_transf_1"/>
    <property type="match status" value="4"/>
</dbReference>
<dbReference type="SMART" id="SM00825">
    <property type="entry name" value="PKS_KS"/>
    <property type="match status" value="4"/>
</dbReference>
<feature type="compositionally biased region" description="Acidic residues" evidence="14">
    <location>
        <begin position="5903"/>
        <end position="5923"/>
    </location>
</feature>
<dbReference type="InterPro" id="IPR016035">
    <property type="entry name" value="Acyl_Trfase/lysoPLipase"/>
</dbReference>
<dbReference type="FunFam" id="3.40.47.10:FF:000019">
    <property type="entry name" value="Polyketide synthase type I"/>
    <property type="match status" value="4"/>
</dbReference>
<dbReference type="Gene3D" id="3.30.70.250">
    <property type="entry name" value="Malonyl-CoA ACP transacylase, ACP-binding"/>
    <property type="match status" value="1"/>
</dbReference>
<keyword evidence="4 17" id="KW-0808">Transferase</keyword>
<dbReference type="Gene3D" id="1.10.287.1960">
    <property type="match status" value="1"/>
</dbReference>
<dbReference type="Proteomes" id="UP000294911">
    <property type="component" value="Unassembled WGS sequence"/>
</dbReference>
<evidence type="ECO:0000256" key="11">
    <source>
        <dbReference type="ARBA" id="ARBA00060622"/>
    </source>
</evidence>
<feature type="domain" description="Ketosynthase family 3 (KS3)" evidence="16">
    <location>
        <begin position="1506"/>
        <end position="1923"/>
    </location>
</feature>
<dbReference type="InterPro" id="IPR014031">
    <property type="entry name" value="Ketoacyl_synth_C"/>
</dbReference>
<dbReference type="CDD" id="cd08952">
    <property type="entry name" value="KR_1_SDR_x"/>
    <property type="match status" value="4"/>
</dbReference>
<evidence type="ECO:0000256" key="13">
    <source>
        <dbReference type="ARBA" id="ARBA00066981"/>
    </source>
</evidence>
<dbReference type="GO" id="GO:0033068">
    <property type="term" value="P:macrolide biosynthetic process"/>
    <property type="evidence" value="ECO:0007669"/>
    <property type="project" value="UniProtKB-ARBA"/>
</dbReference>
<protein>
    <recommendedName>
        <fullName evidence="13">6-deoxyerythronolide-B synthase</fullName>
        <ecNumber evidence="13">2.3.1.94</ecNumber>
    </recommendedName>
</protein>
<dbReference type="SUPFAM" id="SSF47336">
    <property type="entry name" value="ACP-like"/>
    <property type="match status" value="4"/>
</dbReference>
<dbReference type="PROSITE" id="PS00012">
    <property type="entry name" value="PHOSPHOPANTETHEINE"/>
    <property type="match status" value="4"/>
</dbReference>
<dbReference type="GO" id="GO:0006633">
    <property type="term" value="P:fatty acid biosynthetic process"/>
    <property type="evidence" value="ECO:0007669"/>
    <property type="project" value="InterPro"/>
</dbReference>
<dbReference type="Pfam" id="PF16197">
    <property type="entry name" value="KAsynt_C_assoc"/>
    <property type="match status" value="4"/>
</dbReference>
<dbReference type="Pfam" id="PF08990">
    <property type="entry name" value="Docking"/>
    <property type="match status" value="1"/>
</dbReference>
<keyword evidence="6" id="KW-0045">Antibiotic biosynthesis</keyword>
<comment type="catalytic activity">
    <reaction evidence="9">
        <text>6 (S)-methylmalonyl-CoA + propanoyl-CoA + 6 NADPH + 12 H(+) = 6-deoxyerythronolide B + 6 CO2 + 6 NADP(+) + 7 CoA + H2O</text>
        <dbReference type="Rhea" id="RHEA:23068"/>
        <dbReference type="ChEBI" id="CHEBI:15377"/>
        <dbReference type="ChEBI" id="CHEBI:15378"/>
        <dbReference type="ChEBI" id="CHEBI:16089"/>
        <dbReference type="ChEBI" id="CHEBI:16526"/>
        <dbReference type="ChEBI" id="CHEBI:57287"/>
        <dbReference type="ChEBI" id="CHEBI:57327"/>
        <dbReference type="ChEBI" id="CHEBI:57392"/>
        <dbReference type="ChEBI" id="CHEBI:57783"/>
        <dbReference type="ChEBI" id="CHEBI:58349"/>
        <dbReference type="EC" id="2.3.1.94"/>
    </reaction>
</comment>
<dbReference type="InterPro" id="IPR036736">
    <property type="entry name" value="ACP-like_sf"/>
</dbReference>
<keyword evidence="2" id="KW-0596">Phosphopantetheine</keyword>
<dbReference type="PROSITE" id="PS50075">
    <property type="entry name" value="CARRIER"/>
    <property type="match status" value="4"/>
</dbReference>
<feature type="domain" description="Ketosynthase family 3 (KS3)" evidence="16">
    <location>
        <begin position="4364"/>
        <end position="4767"/>
    </location>
</feature>
<dbReference type="NCBIfam" id="NF045894">
    <property type="entry name" value="PKS_plus_SDR"/>
    <property type="match status" value="3"/>
</dbReference>
<dbReference type="PROSITE" id="PS00606">
    <property type="entry name" value="KS3_1"/>
    <property type="match status" value="4"/>
</dbReference>